<reference evidence="19 21" key="1">
    <citation type="submission" date="2016-04" db="EMBL/GenBank/DDBJ databases">
        <title>Complete genome sequencing and analysis of CBMB27, Methylobacterium phyllosphaerae isolated from leaf tissues of rice (Oryza sativa L.).</title>
        <authorList>
            <person name="Lee Y."/>
            <person name="Hwangbo K."/>
            <person name="Chung H."/>
            <person name="Yoo J."/>
            <person name="Kim K.Y."/>
            <person name="Sa T.M."/>
            <person name="Um Y."/>
            <person name="Madhaiyan M."/>
        </authorList>
    </citation>
    <scope>NUCLEOTIDE SEQUENCE [LARGE SCALE GENOMIC DNA]</scope>
    <source>
        <strain evidence="19 21">CBMB27</strain>
    </source>
</reference>
<dbReference type="PRINTS" id="PR00344">
    <property type="entry name" value="BCTRLSENSOR"/>
</dbReference>
<feature type="transmembrane region" description="Helical" evidence="16">
    <location>
        <begin position="207"/>
        <end position="228"/>
    </location>
</feature>
<dbReference type="InterPro" id="IPR005467">
    <property type="entry name" value="His_kinase_dom"/>
</dbReference>
<evidence type="ECO:0000256" key="11">
    <source>
        <dbReference type="ARBA" id="ARBA00022840"/>
    </source>
</evidence>
<evidence type="ECO:0000259" key="17">
    <source>
        <dbReference type="PROSITE" id="PS50109"/>
    </source>
</evidence>
<dbReference type="CDD" id="cd00082">
    <property type="entry name" value="HisKA"/>
    <property type="match status" value="1"/>
</dbReference>
<evidence type="ECO:0000256" key="3">
    <source>
        <dbReference type="ARBA" id="ARBA00012438"/>
    </source>
</evidence>
<evidence type="ECO:0000313" key="21">
    <source>
        <dbReference type="Proteomes" id="UP000185487"/>
    </source>
</evidence>
<keyword evidence="7 19" id="KW-0808">Transferase</keyword>
<dbReference type="PROSITE" id="PS50109">
    <property type="entry name" value="HIS_KIN"/>
    <property type="match status" value="1"/>
</dbReference>
<evidence type="ECO:0000256" key="15">
    <source>
        <dbReference type="SAM" id="MobiDB-lite"/>
    </source>
</evidence>
<dbReference type="InterPro" id="IPR003660">
    <property type="entry name" value="HAMP_dom"/>
</dbReference>
<dbReference type="Proteomes" id="UP000185487">
    <property type="component" value="Chromosome"/>
</dbReference>
<sequence length="484" mass="53564">MPDDPPLLSREGAARAPGDVNAPDPALARRLRKDPPPRSAPHRLWRRISRAIGDVLPKGLYARSLIIIIAPVVLLQSVIAYTFMERHWQLVTKRLSAAVTADVAALIDIYESYPQDKDAETLSRIAGERLNLDLDILKGAKLPPPGPRPFFSILDEALSDEIKRQIRRPFWIDTVGRSNLIEIRVAIPDGVMRITARRSQAYASNSHIFLVWMIGSSLVLLGVAILFLRNQIKPILRLAAVAEGFGKGREIEFRPRGAREVRQAGHAFIEMKRRIERAMEQRTTMLNGVSHDLRTILTRFRLSLALVEQTSEIEDLSRDVDEMSRMLEGYLAFARGDSAEPATPTDMRALLEDLRTDVERLGAHVSAVELVGTPEVTVRPGAFRRCLFNLAANAVRYGETVAISGRLEARTFFVSIDDDGPGIPAESREDVFKPFLRLDDARQDAGGSGLGLSIARDIARAHGGDITLHDSPLGGLRATVRVPA</sequence>
<evidence type="ECO:0000313" key="22">
    <source>
        <dbReference type="Proteomes" id="UP000199140"/>
    </source>
</evidence>
<dbReference type="Gene3D" id="1.10.287.130">
    <property type="match status" value="1"/>
</dbReference>
<evidence type="ECO:0000256" key="6">
    <source>
        <dbReference type="ARBA" id="ARBA00022553"/>
    </source>
</evidence>
<evidence type="ECO:0000256" key="8">
    <source>
        <dbReference type="ARBA" id="ARBA00022692"/>
    </source>
</evidence>
<keyword evidence="13" id="KW-0902">Two-component regulatory system</keyword>
<evidence type="ECO:0000313" key="20">
    <source>
        <dbReference type="EMBL" id="SFH71865.1"/>
    </source>
</evidence>
<dbReference type="InterPro" id="IPR003594">
    <property type="entry name" value="HATPase_dom"/>
</dbReference>
<feature type="transmembrane region" description="Helical" evidence="16">
    <location>
        <begin position="60"/>
        <end position="84"/>
    </location>
</feature>
<dbReference type="GO" id="GO:0000155">
    <property type="term" value="F:phosphorelay sensor kinase activity"/>
    <property type="evidence" value="ECO:0007669"/>
    <property type="project" value="InterPro"/>
</dbReference>
<dbReference type="SMART" id="SM00387">
    <property type="entry name" value="HATPase_c"/>
    <property type="match status" value="1"/>
</dbReference>
<keyword evidence="9" id="KW-0547">Nucleotide-binding</keyword>
<organism evidence="20 22">
    <name type="scientific">Methylobacterium phyllosphaerae</name>
    <dbReference type="NCBI Taxonomy" id="418223"/>
    <lineage>
        <taxon>Bacteria</taxon>
        <taxon>Pseudomonadati</taxon>
        <taxon>Pseudomonadota</taxon>
        <taxon>Alphaproteobacteria</taxon>
        <taxon>Hyphomicrobiales</taxon>
        <taxon>Methylobacteriaceae</taxon>
        <taxon>Methylobacterium</taxon>
    </lineage>
</organism>
<dbReference type="PANTHER" id="PTHR44936">
    <property type="entry name" value="SENSOR PROTEIN CREC"/>
    <property type="match status" value="1"/>
</dbReference>
<dbReference type="SUPFAM" id="SSF55874">
    <property type="entry name" value="ATPase domain of HSP90 chaperone/DNA topoisomerase II/histidine kinase"/>
    <property type="match status" value="1"/>
</dbReference>
<dbReference type="InterPro" id="IPR050980">
    <property type="entry name" value="2C_sensor_his_kinase"/>
</dbReference>
<dbReference type="Pfam" id="PF00512">
    <property type="entry name" value="HisKA"/>
    <property type="match status" value="1"/>
</dbReference>
<keyword evidence="14 16" id="KW-0472">Membrane</keyword>
<dbReference type="PANTHER" id="PTHR44936:SF5">
    <property type="entry name" value="SENSOR HISTIDINE KINASE ENVZ"/>
    <property type="match status" value="1"/>
</dbReference>
<keyword evidence="6" id="KW-0597">Phosphoprotein</keyword>
<dbReference type="EMBL" id="CP015367">
    <property type="protein sequence ID" value="APT32249.1"/>
    <property type="molecule type" value="Genomic_DNA"/>
</dbReference>
<dbReference type="KEGG" id="mphy:MCBMB27_02958"/>
<dbReference type="GO" id="GO:0005524">
    <property type="term" value="F:ATP binding"/>
    <property type="evidence" value="ECO:0007669"/>
    <property type="project" value="UniProtKB-KW"/>
</dbReference>
<evidence type="ECO:0000256" key="7">
    <source>
        <dbReference type="ARBA" id="ARBA00022679"/>
    </source>
</evidence>
<evidence type="ECO:0000256" key="2">
    <source>
        <dbReference type="ARBA" id="ARBA00004429"/>
    </source>
</evidence>
<dbReference type="CDD" id="cd00075">
    <property type="entry name" value="HATPase"/>
    <property type="match status" value="1"/>
</dbReference>
<dbReference type="InterPro" id="IPR036890">
    <property type="entry name" value="HATPase_C_sf"/>
</dbReference>
<dbReference type="EC" id="2.7.13.3" evidence="3"/>
<dbReference type="InterPro" id="IPR004358">
    <property type="entry name" value="Sig_transdc_His_kin-like_C"/>
</dbReference>
<dbReference type="SMART" id="SM00388">
    <property type="entry name" value="HisKA"/>
    <property type="match status" value="1"/>
</dbReference>
<dbReference type="InterPro" id="IPR036097">
    <property type="entry name" value="HisK_dim/P_sf"/>
</dbReference>
<keyword evidence="5" id="KW-0997">Cell inner membrane</keyword>
<evidence type="ECO:0000256" key="1">
    <source>
        <dbReference type="ARBA" id="ARBA00000085"/>
    </source>
</evidence>
<keyword evidence="11" id="KW-0067">ATP-binding</keyword>
<name>A0AAE8HY52_9HYPH</name>
<evidence type="ECO:0000256" key="12">
    <source>
        <dbReference type="ARBA" id="ARBA00022989"/>
    </source>
</evidence>
<dbReference type="EMBL" id="FOPK01000049">
    <property type="protein sequence ID" value="SFH71865.1"/>
    <property type="molecule type" value="Genomic_DNA"/>
</dbReference>
<evidence type="ECO:0000256" key="10">
    <source>
        <dbReference type="ARBA" id="ARBA00022777"/>
    </source>
</evidence>
<dbReference type="SUPFAM" id="SSF47384">
    <property type="entry name" value="Homodimeric domain of signal transducing histidine kinase"/>
    <property type="match status" value="1"/>
</dbReference>
<keyword evidence="8 16" id="KW-0812">Transmembrane</keyword>
<feature type="domain" description="Histidine kinase" evidence="17">
    <location>
        <begin position="288"/>
        <end position="484"/>
    </location>
</feature>
<dbReference type="InterPro" id="IPR003661">
    <property type="entry name" value="HisK_dim/P_dom"/>
</dbReference>
<evidence type="ECO:0000313" key="19">
    <source>
        <dbReference type="EMBL" id="APT32249.1"/>
    </source>
</evidence>
<evidence type="ECO:0000256" key="5">
    <source>
        <dbReference type="ARBA" id="ARBA00022519"/>
    </source>
</evidence>
<dbReference type="AlphaFoldDB" id="A0AAE8HY52"/>
<feature type="domain" description="HAMP" evidence="18">
    <location>
        <begin position="229"/>
        <end position="280"/>
    </location>
</feature>
<dbReference type="GO" id="GO:0005886">
    <property type="term" value="C:plasma membrane"/>
    <property type="evidence" value="ECO:0007669"/>
    <property type="project" value="UniProtKB-SubCell"/>
</dbReference>
<reference evidence="20 22" key="2">
    <citation type="submission" date="2016-10" db="EMBL/GenBank/DDBJ databases">
        <authorList>
            <person name="Varghese N."/>
            <person name="Submissions S."/>
        </authorList>
    </citation>
    <scope>NUCLEOTIDE SEQUENCE [LARGE SCALE GENOMIC DNA]</scope>
    <source>
        <strain evidence="20 22">CBMB27</strain>
    </source>
</reference>
<keyword evidence="12 16" id="KW-1133">Transmembrane helix</keyword>
<evidence type="ECO:0000256" key="4">
    <source>
        <dbReference type="ARBA" id="ARBA00022475"/>
    </source>
</evidence>
<keyword evidence="4" id="KW-1003">Cell membrane</keyword>
<keyword evidence="10 20" id="KW-0418">Kinase</keyword>
<proteinExistence type="predicted"/>
<evidence type="ECO:0000256" key="13">
    <source>
        <dbReference type="ARBA" id="ARBA00023012"/>
    </source>
</evidence>
<protein>
    <recommendedName>
        <fullName evidence="3">histidine kinase</fullName>
        <ecNumber evidence="3">2.7.13.3</ecNumber>
    </recommendedName>
</protein>
<dbReference type="PROSITE" id="PS50885">
    <property type="entry name" value="HAMP"/>
    <property type="match status" value="1"/>
</dbReference>
<feature type="region of interest" description="Disordered" evidence="15">
    <location>
        <begin position="1"/>
        <end position="40"/>
    </location>
</feature>
<accession>A0AAE8HY52</accession>
<keyword evidence="21" id="KW-1185">Reference proteome</keyword>
<comment type="catalytic activity">
    <reaction evidence="1">
        <text>ATP + protein L-histidine = ADP + protein N-phospho-L-histidine.</text>
        <dbReference type="EC" id="2.7.13.3"/>
    </reaction>
</comment>
<evidence type="ECO:0000256" key="14">
    <source>
        <dbReference type="ARBA" id="ARBA00023136"/>
    </source>
</evidence>
<dbReference type="Gene3D" id="3.30.565.10">
    <property type="entry name" value="Histidine kinase-like ATPase, C-terminal domain"/>
    <property type="match status" value="1"/>
</dbReference>
<gene>
    <name evidence="19" type="ORF">MCBMB27_02958</name>
    <name evidence="20" type="ORF">SAMN05192567_14913</name>
</gene>
<comment type="subcellular location">
    <subcellularLocation>
        <location evidence="2">Cell inner membrane</location>
        <topology evidence="2">Multi-pass membrane protein</topology>
    </subcellularLocation>
</comment>
<dbReference type="Proteomes" id="UP000199140">
    <property type="component" value="Unassembled WGS sequence"/>
</dbReference>
<evidence type="ECO:0000256" key="16">
    <source>
        <dbReference type="SAM" id="Phobius"/>
    </source>
</evidence>
<dbReference type="Pfam" id="PF02518">
    <property type="entry name" value="HATPase_c"/>
    <property type="match status" value="1"/>
</dbReference>
<evidence type="ECO:0000259" key="18">
    <source>
        <dbReference type="PROSITE" id="PS50885"/>
    </source>
</evidence>
<evidence type="ECO:0000256" key="9">
    <source>
        <dbReference type="ARBA" id="ARBA00022741"/>
    </source>
</evidence>